<organism evidence="4 5">
    <name type="scientific">Rotaria socialis</name>
    <dbReference type="NCBI Taxonomy" id="392032"/>
    <lineage>
        <taxon>Eukaryota</taxon>
        <taxon>Metazoa</taxon>
        <taxon>Spiralia</taxon>
        <taxon>Gnathifera</taxon>
        <taxon>Rotifera</taxon>
        <taxon>Eurotatoria</taxon>
        <taxon>Bdelloidea</taxon>
        <taxon>Philodinida</taxon>
        <taxon>Philodinidae</taxon>
        <taxon>Rotaria</taxon>
    </lineage>
</organism>
<name>A0A822GA60_9BILA</name>
<dbReference type="InterPro" id="IPR018247">
    <property type="entry name" value="EF_Hand_1_Ca_BS"/>
</dbReference>
<evidence type="ECO:0000313" key="5">
    <source>
        <dbReference type="Proteomes" id="UP000663848"/>
    </source>
</evidence>
<dbReference type="Proteomes" id="UP000663848">
    <property type="component" value="Unassembled WGS sequence"/>
</dbReference>
<dbReference type="SUPFAM" id="SSF47473">
    <property type="entry name" value="EF-hand"/>
    <property type="match status" value="1"/>
</dbReference>
<keyword evidence="1" id="KW-0106">Calcium</keyword>
<dbReference type="PROSITE" id="PS00018">
    <property type="entry name" value="EF_HAND_1"/>
    <property type="match status" value="1"/>
</dbReference>
<comment type="caution">
    <text evidence="4">The sequence shown here is derived from an EMBL/GenBank/DDBJ whole genome shotgun (WGS) entry which is preliminary data.</text>
</comment>
<dbReference type="EMBL" id="CAJOBP010109323">
    <property type="protein sequence ID" value="CAF4997871.1"/>
    <property type="molecule type" value="Genomic_DNA"/>
</dbReference>
<dbReference type="PROSITE" id="PS50222">
    <property type="entry name" value="EF_HAND_2"/>
    <property type="match status" value="1"/>
</dbReference>
<proteinExistence type="predicted"/>
<gene>
    <name evidence="4" type="ORF">QYT958_LOCUS48174</name>
    <name evidence="3" type="ORF">UJA718_LOCUS50138</name>
</gene>
<reference evidence="4" key="1">
    <citation type="submission" date="2021-02" db="EMBL/GenBank/DDBJ databases">
        <authorList>
            <person name="Nowell W R."/>
        </authorList>
    </citation>
    <scope>NUCLEOTIDE SEQUENCE</scope>
</reference>
<accession>A0A822GA60</accession>
<dbReference type="InterPro" id="IPR011992">
    <property type="entry name" value="EF-hand-dom_pair"/>
</dbReference>
<feature type="domain" description="EF-hand" evidence="2">
    <location>
        <begin position="7"/>
        <end position="38"/>
    </location>
</feature>
<dbReference type="Proteomes" id="UP000663873">
    <property type="component" value="Unassembled WGS sequence"/>
</dbReference>
<evidence type="ECO:0000256" key="1">
    <source>
        <dbReference type="ARBA" id="ARBA00022837"/>
    </source>
</evidence>
<feature type="non-terminal residue" evidence="4">
    <location>
        <position position="1"/>
    </location>
</feature>
<evidence type="ECO:0000259" key="2">
    <source>
        <dbReference type="PROSITE" id="PS50222"/>
    </source>
</evidence>
<protein>
    <recommendedName>
        <fullName evidence="2">EF-hand domain-containing protein</fullName>
    </recommendedName>
</protein>
<dbReference type="InterPro" id="IPR002048">
    <property type="entry name" value="EF_hand_dom"/>
</dbReference>
<evidence type="ECO:0000313" key="4">
    <source>
        <dbReference type="EMBL" id="CAF5146342.1"/>
    </source>
</evidence>
<dbReference type="GO" id="GO:0005509">
    <property type="term" value="F:calcium ion binding"/>
    <property type="evidence" value="ECO:0007669"/>
    <property type="project" value="InterPro"/>
</dbReference>
<sequence length="38" mass="4282">KALDPDMPDDEVEQIISEVDEDGSGTVDYEEFYKLMTG</sequence>
<evidence type="ECO:0000313" key="6">
    <source>
        <dbReference type="Proteomes" id="UP000663873"/>
    </source>
</evidence>
<dbReference type="Gene3D" id="1.10.238.10">
    <property type="entry name" value="EF-hand"/>
    <property type="match status" value="1"/>
</dbReference>
<dbReference type="EMBL" id="CAJOBR010095239">
    <property type="protein sequence ID" value="CAF5146342.1"/>
    <property type="molecule type" value="Genomic_DNA"/>
</dbReference>
<dbReference type="AlphaFoldDB" id="A0A822GA60"/>
<dbReference type="Pfam" id="PF13499">
    <property type="entry name" value="EF-hand_7"/>
    <property type="match status" value="1"/>
</dbReference>
<evidence type="ECO:0000313" key="3">
    <source>
        <dbReference type="EMBL" id="CAF4997871.1"/>
    </source>
</evidence>
<dbReference type="CDD" id="cd00051">
    <property type="entry name" value="EFh"/>
    <property type="match status" value="1"/>
</dbReference>
<keyword evidence="6" id="KW-1185">Reference proteome</keyword>